<dbReference type="InterPro" id="IPR016159">
    <property type="entry name" value="Cullin_repeat-like_dom_sf"/>
</dbReference>
<sequence length="538" mass="62987">MDPIHDPINSNGDNNNSIDMDIYYKTLCSSGLSFVAKQPQQIEQRRQILIDNKQKIVYSNYDSFLKFSNFTKQIINNFQTLETCLDQLNTSIPEFKNQCATFSDNTKQISNRWNNVSLMLSKYPQLIEFMEIPQLLNNCIRTFYYDDAIMICDFVTKLCSKHSNDASIFRNMLYEVDKCKDIMVAQMIRELSGNILLPTCMKMIKYLRQIDRFTEDQLRINFLTYRDIWFQQELNKEIGNQNYSLNQINRVTESFRVNIFDIVTQYQAIFPEMNEPIDSTSYRNNQLHSKIINSWLLVKIEQYLNILRINLLSCVSINSILYIDTVIENCFYFGLSMNKIGADIRPQLILIFNDFIQKRFEHCVHESTRQFCDSLGDIFVVGNVSSEDVQNDCAKSIENYPILMKYQSNLLAIFHEIRNNVPMALISTFVQTLNASFATIMMELKSYIKKHEFGLNKVEFQNYLNFCHLFRHLLPHLNQSFQRLCPISIFGQKLGLTTAEMTKNGLVQFYELDFKTPIAEINNLIKDVSNKLNTVMNV</sequence>
<comment type="caution">
    <text evidence="9">The sequence shown here is derived from an EMBL/GenBank/DDBJ whole genome shotgun (WGS) entry which is preliminary data.</text>
</comment>
<dbReference type="GO" id="GO:0015031">
    <property type="term" value="P:protein transport"/>
    <property type="evidence" value="ECO:0007669"/>
    <property type="project" value="UniProtKB-KW"/>
</dbReference>
<dbReference type="EMBL" id="SDOV01000001">
    <property type="protein sequence ID" value="KAH7646339.1"/>
    <property type="molecule type" value="Genomic_DNA"/>
</dbReference>
<evidence type="ECO:0000256" key="2">
    <source>
        <dbReference type="ARBA" id="ARBA00006419"/>
    </source>
</evidence>
<keyword evidence="5" id="KW-0653">Protein transport</keyword>
<dbReference type="InterPro" id="IPR007255">
    <property type="entry name" value="COG8"/>
</dbReference>
<dbReference type="GO" id="GO:0006891">
    <property type="term" value="P:intra-Golgi vesicle-mediated transport"/>
    <property type="evidence" value="ECO:0007669"/>
    <property type="project" value="TreeGrafter"/>
</dbReference>
<dbReference type="PANTHER" id="PTHR21311:SF0">
    <property type="entry name" value="CONSERVED OLIGOMERIC GOLGI COMPLEX SUBUNIT 8"/>
    <property type="match status" value="1"/>
</dbReference>
<keyword evidence="6" id="KW-0333">Golgi apparatus</keyword>
<dbReference type="OrthoDB" id="1661054at2759"/>
<dbReference type="SUPFAM" id="SSF74788">
    <property type="entry name" value="Cullin repeat-like"/>
    <property type="match status" value="1"/>
</dbReference>
<dbReference type="GO" id="GO:0017119">
    <property type="term" value="C:Golgi transport complex"/>
    <property type="evidence" value="ECO:0007669"/>
    <property type="project" value="InterPro"/>
</dbReference>
<organism evidence="9">
    <name type="scientific">Dermatophagoides farinae</name>
    <name type="common">American house dust mite</name>
    <dbReference type="NCBI Taxonomy" id="6954"/>
    <lineage>
        <taxon>Eukaryota</taxon>
        <taxon>Metazoa</taxon>
        <taxon>Ecdysozoa</taxon>
        <taxon>Arthropoda</taxon>
        <taxon>Chelicerata</taxon>
        <taxon>Arachnida</taxon>
        <taxon>Acari</taxon>
        <taxon>Acariformes</taxon>
        <taxon>Sarcoptiformes</taxon>
        <taxon>Astigmata</taxon>
        <taxon>Psoroptidia</taxon>
        <taxon>Analgoidea</taxon>
        <taxon>Pyroglyphidae</taxon>
        <taxon>Dermatophagoidinae</taxon>
        <taxon>Dermatophagoides</taxon>
    </lineage>
</organism>
<comment type="subcellular location">
    <subcellularLocation>
        <location evidence="1">Golgi apparatus membrane</location>
        <topology evidence="1">Peripheral membrane protein</topology>
    </subcellularLocation>
</comment>
<dbReference type="Pfam" id="PF04124">
    <property type="entry name" value="Dor1"/>
    <property type="match status" value="1"/>
</dbReference>
<dbReference type="Proteomes" id="UP000828236">
    <property type="component" value="Unassembled WGS sequence"/>
</dbReference>
<evidence type="ECO:0000256" key="6">
    <source>
        <dbReference type="ARBA" id="ARBA00023034"/>
    </source>
</evidence>
<dbReference type="AlphaFoldDB" id="A0A9D4PAA5"/>
<evidence type="ECO:0000256" key="4">
    <source>
        <dbReference type="ARBA" id="ARBA00022448"/>
    </source>
</evidence>
<reference evidence="9" key="1">
    <citation type="submission" date="2020-06" db="EMBL/GenBank/DDBJ databases">
        <authorList>
            <person name="Ji K."/>
            <person name="Li J."/>
        </authorList>
    </citation>
    <scope>NUCLEOTIDE SEQUENCE</scope>
    <source>
        <strain evidence="9">JKM2019</strain>
        <tissue evidence="9">Whole body</tissue>
    </source>
</reference>
<dbReference type="PANTHER" id="PTHR21311">
    <property type="entry name" value="CONSERVED OLIGOMERIC GOLGI COMPLEX COMPONENT 8"/>
    <property type="match status" value="1"/>
</dbReference>
<evidence type="ECO:0000256" key="1">
    <source>
        <dbReference type="ARBA" id="ARBA00004395"/>
    </source>
</evidence>
<protein>
    <recommendedName>
        <fullName evidence="3">Conserved oligomeric Golgi complex subunit 8</fullName>
    </recommendedName>
    <alternativeName>
        <fullName evidence="8">Component of oligomeric Golgi complex 8</fullName>
    </alternativeName>
</protein>
<dbReference type="GO" id="GO:0000139">
    <property type="term" value="C:Golgi membrane"/>
    <property type="evidence" value="ECO:0007669"/>
    <property type="project" value="UniProtKB-SubCell"/>
</dbReference>
<name>A0A9D4PAA5_DERFA</name>
<evidence type="ECO:0000313" key="9">
    <source>
        <dbReference type="EMBL" id="KAH7646339.1"/>
    </source>
</evidence>
<evidence type="ECO:0000256" key="7">
    <source>
        <dbReference type="ARBA" id="ARBA00023136"/>
    </source>
</evidence>
<accession>A0A9D4PAA5</accession>
<keyword evidence="7" id="KW-0472">Membrane</keyword>
<gene>
    <name evidence="9" type="ORF">HUG17_1877</name>
</gene>
<keyword evidence="4" id="KW-0813">Transport</keyword>
<reference evidence="9" key="2">
    <citation type="journal article" date="2021" name="World Allergy Organ. J.">
        <title>Chromosome-level assembly of Dermatophagoides farinae genome and transcriptome reveals two novel allergens Der f 37 and Der f 39.</title>
        <authorList>
            <person name="Chen J."/>
            <person name="Cai Z."/>
            <person name="Fan D."/>
            <person name="Hu J."/>
            <person name="Hou Y."/>
            <person name="He Y."/>
            <person name="Zhang Z."/>
            <person name="Zhao Z."/>
            <person name="Gao P."/>
            <person name="Hu W."/>
            <person name="Sun J."/>
            <person name="Li J."/>
            <person name="Ji K."/>
        </authorList>
    </citation>
    <scope>NUCLEOTIDE SEQUENCE</scope>
    <source>
        <strain evidence="9">JKM2019</strain>
    </source>
</reference>
<evidence type="ECO:0000256" key="3">
    <source>
        <dbReference type="ARBA" id="ARBA00020983"/>
    </source>
</evidence>
<evidence type="ECO:0000256" key="8">
    <source>
        <dbReference type="ARBA" id="ARBA00031347"/>
    </source>
</evidence>
<proteinExistence type="inferred from homology"/>
<comment type="similarity">
    <text evidence="2">Belongs to the COG8 family.</text>
</comment>
<evidence type="ECO:0000256" key="5">
    <source>
        <dbReference type="ARBA" id="ARBA00022927"/>
    </source>
</evidence>